<dbReference type="InterPro" id="IPR035979">
    <property type="entry name" value="RBD_domain_sf"/>
</dbReference>
<dbReference type="Gene3D" id="3.30.70.330">
    <property type="match status" value="3"/>
</dbReference>
<feature type="region of interest" description="Disordered" evidence="4">
    <location>
        <begin position="588"/>
        <end position="625"/>
    </location>
</feature>
<gene>
    <name evidence="6" type="ORF">PAUS00366_LOCUS17099</name>
</gene>
<feature type="compositionally biased region" description="Low complexity" evidence="4">
    <location>
        <begin position="55"/>
        <end position="65"/>
    </location>
</feature>
<evidence type="ECO:0000259" key="5">
    <source>
        <dbReference type="PROSITE" id="PS50102"/>
    </source>
</evidence>
<feature type="compositionally biased region" description="Acidic residues" evidence="4">
    <location>
        <begin position="166"/>
        <end position="180"/>
    </location>
</feature>
<feature type="region of interest" description="Disordered" evidence="4">
    <location>
        <begin position="129"/>
        <end position="200"/>
    </location>
</feature>
<dbReference type="SUPFAM" id="SSF54928">
    <property type="entry name" value="RNA-binding domain, RBD"/>
    <property type="match status" value="2"/>
</dbReference>
<accession>A0A7S4AS97</accession>
<keyword evidence="1" id="KW-0677">Repeat</keyword>
<feature type="domain" description="RRM" evidence="5">
    <location>
        <begin position="288"/>
        <end position="368"/>
    </location>
</feature>
<dbReference type="CDD" id="cd12362">
    <property type="entry name" value="RRM3_CELF1-6"/>
    <property type="match status" value="1"/>
</dbReference>
<dbReference type="GO" id="GO:0005737">
    <property type="term" value="C:cytoplasm"/>
    <property type="evidence" value="ECO:0007669"/>
    <property type="project" value="UniProtKB-ARBA"/>
</dbReference>
<dbReference type="SMART" id="SM00360">
    <property type="entry name" value="RRM"/>
    <property type="match status" value="3"/>
</dbReference>
<feature type="compositionally biased region" description="Basic and acidic residues" evidence="4">
    <location>
        <begin position="35"/>
        <end position="49"/>
    </location>
</feature>
<dbReference type="PANTHER" id="PTHR48025:SF1">
    <property type="entry name" value="RRM DOMAIN-CONTAINING PROTEIN"/>
    <property type="match status" value="1"/>
</dbReference>
<dbReference type="PROSITE" id="PS50102">
    <property type="entry name" value="RRM"/>
    <property type="match status" value="3"/>
</dbReference>
<dbReference type="InterPro" id="IPR002343">
    <property type="entry name" value="Hud_Sxl_RNA"/>
</dbReference>
<dbReference type="CDD" id="cd12361">
    <property type="entry name" value="RRM1_2_CELF1-6_like"/>
    <property type="match status" value="1"/>
</dbReference>
<sequence length="664" mass="73024">MMMQSAVVNIVNADPGVIVDKLEGHPVHTSSSGTIDEKKESPIEEEHADYSISAQLQHQQHQQQQQHHHQHQHQHLQQQQQHYAHNPYAQHKYPPHVIAGMVPPQQVYIQQQQHQHQLHQLPLESQFQSMGLGDAGSSGGRDEHVGNDGGNNSSEDTNNGDGSNNENDDNNNNDGSDETNNEGGEQIANEEGDENESDEEPIKLFVGQVPKTMNEEDIFSTFDSFGPLKDVSIIRDKHTQLHRGCAFVTYWAASDAEQAQEALHGKHVFPGARRPAQVKPAEPSVPENKLFIGMLSRKAGEEEVRELFAPFGEIREIYMIRNADGTSKCAAFLRYIGRDSAITAIESLHNNLVMEGAARPLIVKFADNKHQRQQRHMRNVRRQELMTAVMGPPYPGGYPGPHMPMGPPPVGLAHQYPTHMGIHQHMTQFSAPYPGPGGGAQIYNPMAYPAPHHYGTSQPHPYGGFNRQQVPGGGRGDRHHQHQHHNDHGGGIPNNNQGNNPRPREGPAGANLFVYHLPHDLTDADLATAFNPFGNVISAKVYVDRYTGESKGFGFVSYDSVISAESAIEQMNGFQIGNKRLKVQHKRVHNNNGGNRGGGGQPPVMVPQEQHQHQHHQPYAHPYPQGVPLETPPDVGLDAGNAAIPAAEGLQAPISGGEAPVMMP</sequence>
<keyword evidence="2 3" id="KW-0694">RNA-binding</keyword>
<feature type="region of interest" description="Disordered" evidence="4">
    <location>
        <begin position="452"/>
        <end position="508"/>
    </location>
</feature>
<dbReference type="InterPro" id="IPR000504">
    <property type="entry name" value="RRM_dom"/>
</dbReference>
<dbReference type="GO" id="GO:0010629">
    <property type="term" value="P:negative regulation of gene expression"/>
    <property type="evidence" value="ECO:0007669"/>
    <property type="project" value="UniProtKB-ARBA"/>
</dbReference>
<evidence type="ECO:0000256" key="2">
    <source>
        <dbReference type="ARBA" id="ARBA00022884"/>
    </source>
</evidence>
<dbReference type="GO" id="GO:0005634">
    <property type="term" value="C:nucleus"/>
    <property type="evidence" value="ECO:0007669"/>
    <property type="project" value="TreeGrafter"/>
</dbReference>
<organism evidence="6">
    <name type="scientific">Pseudo-nitzschia australis</name>
    <dbReference type="NCBI Taxonomy" id="44445"/>
    <lineage>
        <taxon>Eukaryota</taxon>
        <taxon>Sar</taxon>
        <taxon>Stramenopiles</taxon>
        <taxon>Ochrophyta</taxon>
        <taxon>Bacillariophyta</taxon>
        <taxon>Bacillariophyceae</taxon>
        <taxon>Bacillariophycidae</taxon>
        <taxon>Bacillariales</taxon>
        <taxon>Bacillariaceae</taxon>
        <taxon>Pseudo-nitzschia</taxon>
    </lineage>
</organism>
<dbReference type="PANTHER" id="PTHR48025">
    <property type="entry name" value="OS02G0815200 PROTEIN"/>
    <property type="match status" value="1"/>
</dbReference>
<feature type="domain" description="RRM" evidence="5">
    <location>
        <begin position="202"/>
        <end position="283"/>
    </location>
</feature>
<evidence type="ECO:0000313" key="6">
    <source>
        <dbReference type="EMBL" id="CAE0724343.1"/>
    </source>
</evidence>
<dbReference type="Pfam" id="PF00076">
    <property type="entry name" value="RRM_1"/>
    <property type="match status" value="3"/>
</dbReference>
<protein>
    <recommendedName>
        <fullName evidence="5">RRM domain-containing protein</fullName>
    </recommendedName>
</protein>
<name>A0A7S4AS97_9STRA</name>
<evidence type="ECO:0000256" key="1">
    <source>
        <dbReference type="ARBA" id="ARBA00022737"/>
    </source>
</evidence>
<feature type="compositionally biased region" description="Acidic residues" evidence="4">
    <location>
        <begin position="188"/>
        <end position="199"/>
    </location>
</feature>
<feature type="compositionally biased region" description="Low complexity" evidence="4">
    <location>
        <begin position="150"/>
        <end position="165"/>
    </location>
</feature>
<proteinExistence type="predicted"/>
<feature type="domain" description="RRM" evidence="5">
    <location>
        <begin position="510"/>
        <end position="588"/>
    </location>
</feature>
<dbReference type="FunFam" id="3.30.70.330:FF:000013">
    <property type="entry name" value="CUGBP Elav-like family member 1 isoform 2"/>
    <property type="match status" value="1"/>
</dbReference>
<evidence type="ECO:0000256" key="3">
    <source>
        <dbReference type="PROSITE-ProRule" id="PRU00176"/>
    </source>
</evidence>
<dbReference type="EMBL" id="HBIX01024794">
    <property type="protein sequence ID" value="CAE0724343.1"/>
    <property type="molecule type" value="Transcribed_RNA"/>
</dbReference>
<dbReference type="GO" id="GO:1990904">
    <property type="term" value="C:ribonucleoprotein complex"/>
    <property type="evidence" value="ECO:0007669"/>
    <property type="project" value="InterPro"/>
</dbReference>
<reference evidence="6" key="1">
    <citation type="submission" date="2021-01" db="EMBL/GenBank/DDBJ databases">
        <authorList>
            <person name="Corre E."/>
            <person name="Pelletier E."/>
            <person name="Niang G."/>
            <person name="Scheremetjew M."/>
            <person name="Finn R."/>
            <person name="Kale V."/>
            <person name="Holt S."/>
            <person name="Cochrane G."/>
            <person name="Meng A."/>
            <person name="Brown T."/>
            <person name="Cohen L."/>
        </authorList>
    </citation>
    <scope>NUCLEOTIDE SEQUENCE</scope>
    <source>
        <strain evidence="6">10249 10 AB</strain>
    </source>
</reference>
<dbReference type="InterPro" id="IPR012677">
    <property type="entry name" value="Nucleotide-bd_a/b_plait_sf"/>
</dbReference>
<dbReference type="GO" id="GO:0009967">
    <property type="term" value="P:positive regulation of signal transduction"/>
    <property type="evidence" value="ECO:0007669"/>
    <property type="project" value="UniProtKB-ARBA"/>
</dbReference>
<dbReference type="PRINTS" id="PR00961">
    <property type="entry name" value="HUDSXLRNA"/>
</dbReference>
<dbReference type="GO" id="GO:0003729">
    <property type="term" value="F:mRNA binding"/>
    <property type="evidence" value="ECO:0007669"/>
    <property type="project" value="UniProtKB-ARBA"/>
</dbReference>
<dbReference type="InterPro" id="IPR050502">
    <property type="entry name" value="Euk_RNA-bind_prot"/>
</dbReference>
<feature type="region of interest" description="Disordered" evidence="4">
    <location>
        <begin position="22"/>
        <end position="82"/>
    </location>
</feature>
<evidence type="ECO:0000256" key="4">
    <source>
        <dbReference type="SAM" id="MobiDB-lite"/>
    </source>
</evidence>
<dbReference type="FunFam" id="3.30.70.330:FF:000383">
    <property type="entry name" value="Sex lethal, isoform D"/>
    <property type="match status" value="1"/>
</dbReference>
<dbReference type="AlphaFoldDB" id="A0A7S4AS97"/>